<evidence type="ECO:0000256" key="12">
    <source>
        <dbReference type="ARBA" id="ARBA00048366"/>
    </source>
</evidence>
<feature type="binding site" evidence="14">
    <location>
        <position position="69"/>
    </location>
    <ligand>
        <name>L-threonine</name>
        <dbReference type="ChEBI" id="CHEBI:57926"/>
    </ligand>
</feature>
<dbReference type="FunFam" id="3.90.870.10:FF:000009">
    <property type="entry name" value="Threonylcarbamoyl-AMP synthase, putative"/>
    <property type="match status" value="1"/>
</dbReference>
<dbReference type="Gene3D" id="3.90.870.10">
    <property type="entry name" value="DHBP synthase"/>
    <property type="match status" value="1"/>
</dbReference>
<keyword evidence="7 13" id="KW-0819">tRNA processing</keyword>
<dbReference type="EC" id="2.7.7.87" evidence="3 13"/>
<accession>A0A2R5G8H5</accession>
<feature type="binding site" evidence="14">
    <location>
        <position position="60"/>
    </location>
    <ligand>
        <name>ATP</name>
        <dbReference type="ChEBI" id="CHEBI:30616"/>
    </ligand>
</feature>
<evidence type="ECO:0000256" key="13">
    <source>
        <dbReference type="PIRNR" id="PIRNR004930"/>
    </source>
</evidence>
<evidence type="ECO:0000256" key="1">
    <source>
        <dbReference type="ARBA" id="ARBA00004496"/>
    </source>
</evidence>
<dbReference type="EMBL" id="BEYU01000030">
    <property type="protein sequence ID" value="GBG27366.1"/>
    <property type="molecule type" value="Genomic_DNA"/>
</dbReference>
<dbReference type="Pfam" id="PF01300">
    <property type="entry name" value="Sua5_yciO_yrdC"/>
    <property type="match status" value="1"/>
</dbReference>
<dbReference type="OrthoDB" id="412787at2759"/>
<name>A0A2R5G8H5_9STRA</name>
<evidence type="ECO:0000256" key="8">
    <source>
        <dbReference type="ARBA" id="ARBA00022695"/>
    </source>
</evidence>
<dbReference type="InterPro" id="IPR010923">
    <property type="entry name" value="T(6)A37_SUA5"/>
</dbReference>
<organism evidence="17 18">
    <name type="scientific">Hondaea fermentalgiana</name>
    <dbReference type="NCBI Taxonomy" id="2315210"/>
    <lineage>
        <taxon>Eukaryota</taxon>
        <taxon>Sar</taxon>
        <taxon>Stramenopiles</taxon>
        <taxon>Bigyra</taxon>
        <taxon>Labyrinthulomycetes</taxon>
        <taxon>Thraustochytrida</taxon>
        <taxon>Thraustochytriidae</taxon>
        <taxon>Hondaea</taxon>
    </lineage>
</organism>
<dbReference type="SUPFAM" id="SSF55821">
    <property type="entry name" value="YrdC/RibB"/>
    <property type="match status" value="1"/>
</dbReference>
<dbReference type="PANTHER" id="PTHR17490">
    <property type="entry name" value="SUA5"/>
    <property type="match status" value="1"/>
</dbReference>
<proteinExistence type="inferred from homology"/>
<dbReference type="PANTHER" id="PTHR17490:SF16">
    <property type="entry name" value="THREONYLCARBAMOYL-AMP SYNTHASE"/>
    <property type="match status" value="1"/>
</dbReference>
<evidence type="ECO:0000259" key="16">
    <source>
        <dbReference type="PROSITE" id="PS51163"/>
    </source>
</evidence>
<comment type="catalytic activity">
    <reaction evidence="12 13">
        <text>L-threonine + hydrogencarbonate + ATP = L-threonylcarbamoyladenylate + diphosphate + H2O</text>
        <dbReference type="Rhea" id="RHEA:36407"/>
        <dbReference type="ChEBI" id="CHEBI:15377"/>
        <dbReference type="ChEBI" id="CHEBI:17544"/>
        <dbReference type="ChEBI" id="CHEBI:30616"/>
        <dbReference type="ChEBI" id="CHEBI:33019"/>
        <dbReference type="ChEBI" id="CHEBI:57926"/>
        <dbReference type="ChEBI" id="CHEBI:73682"/>
        <dbReference type="EC" id="2.7.7.87"/>
    </reaction>
</comment>
<comment type="similarity">
    <text evidence="2 13">Belongs to the SUA5 family.</text>
</comment>
<feature type="binding site" evidence="14">
    <location>
        <position position="191"/>
    </location>
    <ligand>
        <name>L-threonine</name>
        <dbReference type="ChEBI" id="CHEBI:57926"/>
    </ligand>
</feature>
<keyword evidence="18" id="KW-1185">Reference proteome</keyword>
<feature type="region of interest" description="Disordered" evidence="15">
    <location>
        <begin position="242"/>
        <end position="275"/>
    </location>
</feature>
<evidence type="ECO:0000256" key="9">
    <source>
        <dbReference type="ARBA" id="ARBA00022741"/>
    </source>
</evidence>
<evidence type="ECO:0000256" key="5">
    <source>
        <dbReference type="ARBA" id="ARBA00022490"/>
    </source>
</evidence>
<dbReference type="GO" id="GO:0000049">
    <property type="term" value="F:tRNA binding"/>
    <property type="evidence" value="ECO:0007669"/>
    <property type="project" value="TreeGrafter"/>
</dbReference>
<dbReference type="InterPro" id="IPR017945">
    <property type="entry name" value="DHBP_synth_RibB-like_a/b_dom"/>
</dbReference>
<dbReference type="GO" id="GO:0008033">
    <property type="term" value="P:tRNA processing"/>
    <property type="evidence" value="ECO:0007669"/>
    <property type="project" value="UniProtKB-KW"/>
</dbReference>
<comment type="subcellular location">
    <subcellularLocation>
        <location evidence="1 13">Cytoplasm</location>
    </subcellularLocation>
</comment>
<evidence type="ECO:0000256" key="14">
    <source>
        <dbReference type="PIRSR" id="PIRSR004930-1"/>
    </source>
</evidence>
<evidence type="ECO:0000256" key="7">
    <source>
        <dbReference type="ARBA" id="ARBA00022694"/>
    </source>
</evidence>
<feature type="binding site" evidence="14">
    <location>
        <position position="148"/>
    </location>
    <ligand>
        <name>ATP</name>
        <dbReference type="ChEBI" id="CHEBI:30616"/>
    </ligand>
</feature>
<dbReference type="InterPro" id="IPR005145">
    <property type="entry name" value="Sua5_C"/>
</dbReference>
<dbReference type="GO" id="GO:0061710">
    <property type="term" value="F:L-threonylcarbamoyladenylate synthase"/>
    <property type="evidence" value="ECO:0007669"/>
    <property type="project" value="UniProtKB-EC"/>
</dbReference>
<protein>
    <recommendedName>
        <fullName evidence="4 13">Threonylcarbamoyl-AMP synthase</fullName>
        <shortName evidence="13">TC-AMP synthase</shortName>
        <ecNumber evidence="3 13">2.7.7.87</ecNumber>
    </recommendedName>
    <alternativeName>
        <fullName evidence="11 13">L-threonylcarbamoyladenylate synthase</fullName>
    </alternativeName>
</protein>
<evidence type="ECO:0000256" key="10">
    <source>
        <dbReference type="ARBA" id="ARBA00022840"/>
    </source>
</evidence>
<comment type="function">
    <text evidence="13">Required for the formation of a threonylcarbamoyl group on adenosine at position 37 (t(6)A37) in tRNAs that read codons beginning with adenine.</text>
</comment>
<keyword evidence="5 13" id="KW-0963">Cytoplasm</keyword>
<dbReference type="PIRSF" id="PIRSF004930">
    <property type="entry name" value="Tln_factor_SUA5"/>
    <property type="match status" value="1"/>
</dbReference>
<keyword evidence="10 13" id="KW-0067">ATP-binding</keyword>
<evidence type="ECO:0000256" key="4">
    <source>
        <dbReference type="ARBA" id="ARBA00015492"/>
    </source>
</evidence>
<dbReference type="Gene3D" id="3.40.50.11030">
    <property type="entry name" value="Threonylcarbamoyl-AMP synthase, C-terminal domain"/>
    <property type="match status" value="1"/>
</dbReference>
<dbReference type="PROSITE" id="PS51163">
    <property type="entry name" value="YRDC"/>
    <property type="match status" value="1"/>
</dbReference>
<dbReference type="GO" id="GO:0003725">
    <property type="term" value="F:double-stranded RNA binding"/>
    <property type="evidence" value="ECO:0007669"/>
    <property type="project" value="UniProtKB-UniRule"/>
</dbReference>
<comment type="caution">
    <text evidence="17">The sequence shown here is derived from an EMBL/GenBank/DDBJ whole genome shotgun (WGS) entry which is preliminary data.</text>
</comment>
<evidence type="ECO:0000256" key="6">
    <source>
        <dbReference type="ARBA" id="ARBA00022679"/>
    </source>
</evidence>
<dbReference type="GO" id="GO:0006450">
    <property type="term" value="P:regulation of translational fidelity"/>
    <property type="evidence" value="ECO:0007669"/>
    <property type="project" value="TreeGrafter"/>
</dbReference>
<dbReference type="Pfam" id="PF03481">
    <property type="entry name" value="Sua5_C"/>
    <property type="match status" value="1"/>
</dbReference>
<evidence type="ECO:0000313" key="17">
    <source>
        <dbReference type="EMBL" id="GBG27366.1"/>
    </source>
</evidence>
<evidence type="ECO:0000256" key="3">
    <source>
        <dbReference type="ARBA" id="ARBA00012584"/>
    </source>
</evidence>
<evidence type="ECO:0000256" key="15">
    <source>
        <dbReference type="SAM" id="MobiDB-lite"/>
    </source>
</evidence>
<feature type="binding site" evidence="14">
    <location>
        <position position="156"/>
    </location>
    <ligand>
        <name>ATP</name>
        <dbReference type="ChEBI" id="CHEBI:30616"/>
    </ligand>
</feature>
<feature type="binding site" evidence="14">
    <location>
        <position position="37"/>
    </location>
    <ligand>
        <name>L-threonine</name>
        <dbReference type="ChEBI" id="CHEBI:57926"/>
    </ligand>
</feature>
<keyword evidence="8 13" id="KW-0548">Nucleotidyltransferase</keyword>
<feature type="binding site" evidence="14">
    <location>
        <position position="146"/>
    </location>
    <ligand>
        <name>L-threonine</name>
        <dbReference type="ChEBI" id="CHEBI:57926"/>
    </ligand>
</feature>
<reference evidence="17 18" key="1">
    <citation type="submission" date="2017-12" db="EMBL/GenBank/DDBJ databases">
        <title>Sequencing, de novo assembly and annotation of complete genome of a new Thraustochytrid species, strain FCC1311.</title>
        <authorList>
            <person name="Sedici K."/>
            <person name="Godart F."/>
            <person name="Aiese Cigliano R."/>
            <person name="Sanseverino W."/>
            <person name="Barakat M."/>
            <person name="Ortet P."/>
            <person name="Marechal E."/>
            <person name="Cagnac O."/>
            <person name="Amato A."/>
        </authorList>
    </citation>
    <scope>NUCLEOTIDE SEQUENCE [LARGE SCALE GENOMIC DNA]</scope>
</reference>
<dbReference type="Proteomes" id="UP000241890">
    <property type="component" value="Unassembled WGS sequence"/>
</dbReference>
<dbReference type="InterPro" id="IPR050156">
    <property type="entry name" value="TC-AMP_synthase_SUA5"/>
</dbReference>
<dbReference type="AlphaFoldDB" id="A0A2R5G8H5"/>
<gene>
    <name evidence="17" type="ORF">FCC1311_035882</name>
</gene>
<feature type="domain" description="YrdC-like" evidence="16">
    <location>
        <begin position="15"/>
        <end position="220"/>
    </location>
</feature>
<feature type="binding site" evidence="14">
    <location>
        <position position="126"/>
    </location>
    <ligand>
        <name>L-threonine</name>
        <dbReference type="ChEBI" id="CHEBI:57926"/>
    </ligand>
</feature>
<dbReference type="GO" id="GO:0005737">
    <property type="term" value="C:cytoplasm"/>
    <property type="evidence" value="ECO:0007669"/>
    <property type="project" value="UniProtKB-SubCell"/>
</dbReference>
<evidence type="ECO:0000256" key="11">
    <source>
        <dbReference type="ARBA" id="ARBA00029774"/>
    </source>
</evidence>
<evidence type="ECO:0000313" key="18">
    <source>
        <dbReference type="Proteomes" id="UP000241890"/>
    </source>
</evidence>
<dbReference type="GO" id="GO:0005524">
    <property type="term" value="F:ATP binding"/>
    <property type="evidence" value="ECO:0007669"/>
    <property type="project" value="UniProtKB-UniRule"/>
</dbReference>
<dbReference type="InParanoid" id="A0A2R5G8H5"/>
<keyword evidence="9 13" id="KW-0547">Nucleotide-binding</keyword>
<dbReference type="InterPro" id="IPR006070">
    <property type="entry name" value="Sua5-like_dom"/>
</dbReference>
<evidence type="ECO:0000256" key="2">
    <source>
        <dbReference type="ARBA" id="ARBA00007663"/>
    </source>
</evidence>
<feature type="binding site" evidence="14">
    <location>
        <position position="216"/>
    </location>
    <ligand>
        <name>ATP</name>
        <dbReference type="ChEBI" id="CHEBI:30616"/>
    </ligand>
</feature>
<dbReference type="InterPro" id="IPR038385">
    <property type="entry name" value="Sua5/YwlC_C"/>
</dbReference>
<feature type="binding site" evidence="14">
    <location>
        <position position="290"/>
    </location>
    <ligand>
        <name>ATP</name>
        <dbReference type="ChEBI" id="CHEBI:30616"/>
    </ligand>
</feature>
<dbReference type="NCBIfam" id="TIGR00057">
    <property type="entry name" value="L-threonylcarbamoyladenylate synthase"/>
    <property type="match status" value="1"/>
</dbReference>
<keyword evidence="6 13" id="KW-0808">Transferase</keyword>
<sequence>MKAAARKAVLVAADAQGLRRAGEALRKGANVAFPTETVYGLGGNALDEVAVQNIFTKKGRPLTDPLIVHVLGPDAALELVKAQGSTRRIFDALATAFWPGPLTMVLQAKDVVPSKVCAGTGFVGVRSPAHDVARRLLEESNVPVAAPSANRFGHVSPTTADHVLDDLGDQDVMVVDGGPVELGTCSVGIESTVLKVADPSAADDDDTAPRELVLFRKGGVPEAEIRRVLDSAGFVNTQIVAPSKSSASKPSEESQSRDASATASAPANPGHAVEDDDVATMAPGQLITHYAPDVDTWLLEKSDAALSETEVSGQSSLRLERACDAENDASAQVVNLASCVVLDFGGALQPLQSSVLAYRELSQSGDAAEAARELFSALRWTESTEAKHVLVQDASHAKGALAASVADRMFRAASGKVAVRFTFVTSTPANP</sequence>